<dbReference type="PANTHER" id="PTHR46082:SF11">
    <property type="entry name" value="AAA+ ATPASE DOMAIN-CONTAINING PROTEIN-RELATED"/>
    <property type="match status" value="1"/>
</dbReference>
<keyword evidence="4" id="KW-1185">Reference proteome</keyword>
<dbReference type="OrthoDB" id="4133481at2759"/>
<dbReference type="HOGENOM" id="CLU_000288_34_22_1"/>
<dbReference type="InterPro" id="IPR035994">
    <property type="entry name" value="Nucleoside_phosphorylase_sf"/>
</dbReference>
<dbReference type="InterPro" id="IPR053137">
    <property type="entry name" value="NLR-like"/>
</dbReference>
<name>A0A0D2GX18_9EURO</name>
<protein>
    <recommendedName>
        <fullName evidence="2">Nucleoside phosphorylase domain-containing protein</fullName>
    </recommendedName>
</protein>
<sequence>MARSYESVLLSTTDRKTNHQLVQISQDEVDVVGLQPPSKCFKSEALASRPKKRRKGEPQHGRKCKMPQPLSARDSQPRTPEDYAIGIICTLAVEKAAFQAMLDDVHDPLPTVEGDENSYTFGRIGTHNVVVACLPAGMMGNNSAATVAKDMLRSFPIKIGLMVGVGGGVWSNKVDMRLGDVVVSQPDGKHGGVVQWDFGKIEKGGIFKRTGSLDKPPRVLLNALQDVKTKHMIEGDSLAKHLSQMAANKPFMVQTFGYQGAESDQLYQAAYEHIGGETCEECDPGQVIERLPPRTSSAPKIYYGNIASGNEVVKHGLTRDRIAAEEGIICFEMEAAGLMDSFPCLVIRGICDYADSHKNKRWQPYAASTAAAYAKELLLMIPTAEVAKTQTADETIRAADNYDYRLEGASKPVARLMFYNYGSVRGKNILQNTTMSGNSNSLTFS</sequence>
<dbReference type="GO" id="GO:0003824">
    <property type="term" value="F:catalytic activity"/>
    <property type="evidence" value="ECO:0007669"/>
    <property type="project" value="InterPro"/>
</dbReference>
<dbReference type="EMBL" id="KN846969">
    <property type="protein sequence ID" value="KIW85538.1"/>
    <property type="molecule type" value="Genomic_DNA"/>
</dbReference>
<feature type="compositionally biased region" description="Basic residues" evidence="1">
    <location>
        <begin position="49"/>
        <end position="65"/>
    </location>
</feature>
<evidence type="ECO:0000313" key="4">
    <source>
        <dbReference type="Proteomes" id="UP000053029"/>
    </source>
</evidence>
<dbReference type="SUPFAM" id="SSF53167">
    <property type="entry name" value="Purine and uridine phosphorylases"/>
    <property type="match status" value="1"/>
</dbReference>
<dbReference type="Pfam" id="PF01048">
    <property type="entry name" value="PNP_UDP_1"/>
    <property type="match status" value="1"/>
</dbReference>
<gene>
    <name evidence="3" type="ORF">Z517_00930</name>
</gene>
<evidence type="ECO:0000313" key="3">
    <source>
        <dbReference type="EMBL" id="KIW85538.1"/>
    </source>
</evidence>
<dbReference type="RefSeq" id="XP_013289346.1">
    <property type="nucleotide sequence ID" value="XM_013433892.1"/>
</dbReference>
<evidence type="ECO:0000256" key="1">
    <source>
        <dbReference type="SAM" id="MobiDB-lite"/>
    </source>
</evidence>
<proteinExistence type="predicted"/>
<organism evidence="3 4">
    <name type="scientific">Fonsecaea pedrosoi CBS 271.37</name>
    <dbReference type="NCBI Taxonomy" id="1442368"/>
    <lineage>
        <taxon>Eukaryota</taxon>
        <taxon>Fungi</taxon>
        <taxon>Dikarya</taxon>
        <taxon>Ascomycota</taxon>
        <taxon>Pezizomycotina</taxon>
        <taxon>Eurotiomycetes</taxon>
        <taxon>Chaetothyriomycetidae</taxon>
        <taxon>Chaetothyriales</taxon>
        <taxon>Herpotrichiellaceae</taxon>
        <taxon>Fonsecaea</taxon>
    </lineage>
</organism>
<dbReference type="PANTHER" id="PTHR46082">
    <property type="entry name" value="ATP/GTP-BINDING PROTEIN-RELATED"/>
    <property type="match status" value="1"/>
</dbReference>
<dbReference type="VEuPathDB" id="FungiDB:Z517_00930"/>
<dbReference type="AlphaFoldDB" id="A0A0D2GX18"/>
<dbReference type="InterPro" id="IPR000845">
    <property type="entry name" value="Nucleoside_phosphorylase_d"/>
</dbReference>
<dbReference type="GeneID" id="25300420"/>
<dbReference type="Proteomes" id="UP000053029">
    <property type="component" value="Unassembled WGS sequence"/>
</dbReference>
<feature type="domain" description="Nucleoside phosphorylase" evidence="2">
    <location>
        <begin position="85"/>
        <end position="375"/>
    </location>
</feature>
<evidence type="ECO:0000259" key="2">
    <source>
        <dbReference type="Pfam" id="PF01048"/>
    </source>
</evidence>
<reference evidence="3 4" key="1">
    <citation type="submission" date="2015-01" db="EMBL/GenBank/DDBJ databases">
        <title>The Genome Sequence of Fonsecaea pedrosoi CBS 271.37.</title>
        <authorList>
            <consortium name="The Broad Institute Genomics Platform"/>
            <person name="Cuomo C."/>
            <person name="de Hoog S."/>
            <person name="Gorbushina A."/>
            <person name="Stielow B."/>
            <person name="Teixiera M."/>
            <person name="Abouelleil A."/>
            <person name="Chapman S.B."/>
            <person name="Priest M."/>
            <person name="Young S.K."/>
            <person name="Wortman J."/>
            <person name="Nusbaum C."/>
            <person name="Birren B."/>
        </authorList>
    </citation>
    <scope>NUCLEOTIDE SEQUENCE [LARGE SCALE GENOMIC DNA]</scope>
    <source>
        <strain evidence="3 4">CBS 271.37</strain>
    </source>
</reference>
<feature type="region of interest" description="Disordered" evidence="1">
    <location>
        <begin position="42"/>
        <end position="78"/>
    </location>
</feature>
<dbReference type="GO" id="GO:0009116">
    <property type="term" value="P:nucleoside metabolic process"/>
    <property type="evidence" value="ECO:0007669"/>
    <property type="project" value="InterPro"/>
</dbReference>
<dbReference type="STRING" id="1442368.A0A0D2GX18"/>
<dbReference type="Gene3D" id="3.40.50.1580">
    <property type="entry name" value="Nucleoside phosphorylase domain"/>
    <property type="match status" value="1"/>
</dbReference>
<accession>A0A0D2GX18</accession>